<dbReference type="InterPro" id="IPR038732">
    <property type="entry name" value="HpyO/CreE_NAD-binding"/>
</dbReference>
<dbReference type="RefSeq" id="WP_170168194.1">
    <property type="nucleotide sequence ID" value="NZ_QPJK01000004.1"/>
</dbReference>
<dbReference type="EMBL" id="QPJK01000004">
    <property type="protein sequence ID" value="RCW71408.1"/>
    <property type="molecule type" value="Genomic_DNA"/>
</dbReference>
<dbReference type="PANTHER" id="PTHR40254:SF1">
    <property type="entry name" value="BLR0577 PROTEIN"/>
    <property type="match status" value="1"/>
</dbReference>
<dbReference type="InterPro" id="IPR052189">
    <property type="entry name" value="L-asp_N-monooxygenase_NS-form"/>
</dbReference>
<organism evidence="2 3">
    <name type="scientific">Pseudorhodoferax soli</name>
    <dbReference type="NCBI Taxonomy" id="545864"/>
    <lineage>
        <taxon>Bacteria</taxon>
        <taxon>Pseudomonadati</taxon>
        <taxon>Pseudomonadota</taxon>
        <taxon>Betaproteobacteria</taxon>
        <taxon>Burkholderiales</taxon>
        <taxon>Comamonadaceae</taxon>
    </lineage>
</organism>
<comment type="caution">
    <text evidence="2">The sequence shown here is derived from an EMBL/GenBank/DDBJ whole genome shotgun (WGS) entry which is preliminary data.</text>
</comment>
<sequence>MPSPDTRPHVLIVGGGLAGTAVALRLLKDVEQPIRLTIVESRPTLGLGIAYGTPHPEHLVNGLARLFSLYDDAPDHLVHWLRAGAAAGGWQPPPGVAIEDSMPPRQVYGAYILASLTAAISSAGPGVAFRHLQARAVDVVAQYDTGRPRYRVVLDDGREEVADELVLATGIFTKPLARQAFAVGAGVADSPRYVGDVWHAEAWDGVAQDAQIVYLGSGLSAVDSLIVAEKAGFKGQHLVLSRRGQGVRVREDVQPWPDFLRYQGRAVSLRDLLAQIRVQRRAIREQGEPWQRLVPAIRAHVPQLWALASARERRRFLGRLRAYWEAALHRSAAAPLAWQARVDAEGRHRHEAGRVQSIALQPDGRLAVAWQPRDGRPLQTLVADRVVNCLGFDFDWRHIDDPLVRQLVARGLALPDALGFGVQATRETHALRDAAGQPQPGLYAVGHALRGLVWESNAIGEQVPQAGTVGRAILQRLAPAAAAEALARAAASADEALRRERADERVRSPQG</sequence>
<keyword evidence="3" id="KW-1185">Reference proteome</keyword>
<dbReference type="Proteomes" id="UP000252884">
    <property type="component" value="Unassembled WGS sequence"/>
</dbReference>
<accession>A0A368XWI1</accession>
<dbReference type="PANTHER" id="PTHR40254">
    <property type="entry name" value="BLR0577 PROTEIN"/>
    <property type="match status" value="1"/>
</dbReference>
<dbReference type="InterPro" id="IPR036188">
    <property type="entry name" value="FAD/NAD-bd_sf"/>
</dbReference>
<dbReference type="Pfam" id="PF13454">
    <property type="entry name" value="NAD_binding_9"/>
    <property type="match status" value="1"/>
</dbReference>
<gene>
    <name evidence="2" type="ORF">DES41_104227</name>
</gene>
<dbReference type="SUPFAM" id="SSF51905">
    <property type="entry name" value="FAD/NAD(P)-binding domain"/>
    <property type="match status" value="1"/>
</dbReference>
<reference evidence="2 3" key="1">
    <citation type="submission" date="2018-07" db="EMBL/GenBank/DDBJ databases">
        <title>Genomic Encyclopedia of Type Strains, Phase IV (KMG-IV): sequencing the most valuable type-strain genomes for metagenomic binning, comparative biology and taxonomic classification.</title>
        <authorList>
            <person name="Goeker M."/>
        </authorList>
    </citation>
    <scope>NUCLEOTIDE SEQUENCE [LARGE SCALE GENOMIC DNA]</scope>
    <source>
        <strain evidence="2 3">DSM 21634</strain>
    </source>
</reference>
<protein>
    <submittedName>
        <fullName evidence="2">Putative NAD(P)/FAD-binding protein YdhS</fullName>
    </submittedName>
</protein>
<evidence type="ECO:0000313" key="3">
    <source>
        <dbReference type="Proteomes" id="UP000252884"/>
    </source>
</evidence>
<dbReference type="Gene3D" id="3.50.50.60">
    <property type="entry name" value="FAD/NAD(P)-binding domain"/>
    <property type="match status" value="1"/>
</dbReference>
<evidence type="ECO:0000313" key="2">
    <source>
        <dbReference type="EMBL" id="RCW71408.1"/>
    </source>
</evidence>
<feature type="domain" description="FAD-dependent urate hydroxylase HpyO/Asp monooxygenase CreE-like FAD/NAD(P)-binding" evidence="1">
    <location>
        <begin position="12"/>
        <end position="171"/>
    </location>
</feature>
<dbReference type="AlphaFoldDB" id="A0A368XWI1"/>
<evidence type="ECO:0000259" key="1">
    <source>
        <dbReference type="Pfam" id="PF13454"/>
    </source>
</evidence>
<dbReference type="PRINTS" id="PR00368">
    <property type="entry name" value="FADPNR"/>
</dbReference>
<proteinExistence type="predicted"/>
<name>A0A368XWI1_9BURK</name>